<dbReference type="PANTHER" id="PTHR33405:SF17">
    <property type="entry name" value="PROTEIN FLC EXPRESSOR"/>
    <property type="match status" value="1"/>
</dbReference>
<evidence type="ECO:0000256" key="2">
    <source>
        <dbReference type="ARBA" id="ARBA00022473"/>
    </source>
</evidence>
<evidence type="ECO:0000256" key="5">
    <source>
        <dbReference type="ARBA" id="ARBA00023089"/>
    </source>
</evidence>
<evidence type="ECO:0000256" key="6">
    <source>
        <dbReference type="SAM" id="Coils"/>
    </source>
</evidence>
<dbReference type="GO" id="GO:0009908">
    <property type="term" value="P:flower development"/>
    <property type="evidence" value="ECO:0007669"/>
    <property type="project" value="UniProtKB-KW"/>
</dbReference>
<evidence type="ECO:0000256" key="1">
    <source>
        <dbReference type="ARBA" id="ARBA00005405"/>
    </source>
</evidence>
<evidence type="ECO:0000256" key="3">
    <source>
        <dbReference type="ARBA" id="ARBA00022782"/>
    </source>
</evidence>
<comment type="similarity">
    <text evidence="1">Belongs to the FLX family.</text>
</comment>
<evidence type="ECO:0000256" key="7">
    <source>
        <dbReference type="SAM" id="MobiDB-lite"/>
    </source>
</evidence>
<keyword evidence="2" id="KW-0217">Developmental protein</keyword>
<evidence type="ECO:0000313" key="8">
    <source>
        <dbReference type="EMBL" id="KAJ8751187.1"/>
    </source>
</evidence>
<sequence>MAGRHHLPPNSSKLREAVPPSRLAAEDHRRHHHHHPSIVLEDRISIQHREIQTLLHDNQRLAATHVALEQELALAQQDLRQLSAVSVGVKAEKDAQVRELLEKSLKLEADGRVIDTMSAELVQVRADVKKLAMQRQELTADLQAVNTDLDKAKKEAEPIPAIMSEIESLRRENQRGRAAIEREKRTRSINLQHRQTMEKNMSLLSHEIERLHTELGGSEKRARDAAGVAVAANPVMLGSGYVMSYGNNETGCIGSLYPVAYGVHQVLPISLPVPGNTDAGAQFITGVMPTNSYDMQQKPL</sequence>
<dbReference type="EMBL" id="JAIWQS010000011">
    <property type="protein sequence ID" value="KAJ8751187.1"/>
    <property type="molecule type" value="Genomic_DNA"/>
</dbReference>
<accession>A0AAV8SG61</accession>
<keyword evidence="9" id="KW-1185">Reference proteome</keyword>
<dbReference type="PANTHER" id="PTHR33405">
    <property type="entry name" value="PROTEIN FLX-LIKE 2"/>
    <property type="match status" value="1"/>
</dbReference>
<dbReference type="InterPro" id="IPR040353">
    <property type="entry name" value="FLX/FLX-like"/>
</dbReference>
<protein>
    <submittedName>
        <fullName evidence="8">Uncharacterized protein</fullName>
    </submittedName>
</protein>
<evidence type="ECO:0000256" key="4">
    <source>
        <dbReference type="ARBA" id="ARBA00023054"/>
    </source>
</evidence>
<feature type="coiled-coil region" evidence="6">
    <location>
        <begin position="121"/>
        <end position="214"/>
    </location>
</feature>
<reference evidence="8 9" key="1">
    <citation type="submission" date="2021-09" db="EMBL/GenBank/DDBJ databases">
        <title>Genomic insights and catalytic innovation underlie evolution of tropane alkaloids biosynthesis.</title>
        <authorList>
            <person name="Wang Y.-J."/>
            <person name="Tian T."/>
            <person name="Huang J.-P."/>
            <person name="Huang S.-X."/>
        </authorList>
    </citation>
    <scope>NUCLEOTIDE SEQUENCE [LARGE SCALE GENOMIC DNA]</scope>
    <source>
        <strain evidence="8">KIB-2018</strain>
        <tissue evidence="8">Leaf</tissue>
    </source>
</reference>
<proteinExistence type="inferred from homology"/>
<keyword evidence="3" id="KW-0221">Differentiation</keyword>
<keyword evidence="4 6" id="KW-0175">Coiled coil</keyword>
<organism evidence="8 9">
    <name type="scientific">Erythroxylum novogranatense</name>
    <dbReference type="NCBI Taxonomy" id="1862640"/>
    <lineage>
        <taxon>Eukaryota</taxon>
        <taxon>Viridiplantae</taxon>
        <taxon>Streptophyta</taxon>
        <taxon>Embryophyta</taxon>
        <taxon>Tracheophyta</taxon>
        <taxon>Spermatophyta</taxon>
        <taxon>Magnoliopsida</taxon>
        <taxon>eudicotyledons</taxon>
        <taxon>Gunneridae</taxon>
        <taxon>Pentapetalae</taxon>
        <taxon>rosids</taxon>
        <taxon>fabids</taxon>
        <taxon>Malpighiales</taxon>
        <taxon>Erythroxylaceae</taxon>
        <taxon>Erythroxylum</taxon>
    </lineage>
</organism>
<dbReference type="AlphaFoldDB" id="A0AAV8SG61"/>
<name>A0AAV8SG61_9ROSI</name>
<dbReference type="GO" id="GO:0030154">
    <property type="term" value="P:cell differentiation"/>
    <property type="evidence" value="ECO:0007669"/>
    <property type="project" value="UniProtKB-KW"/>
</dbReference>
<gene>
    <name evidence="8" type="ORF">K2173_016368</name>
</gene>
<dbReference type="Proteomes" id="UP001159364">
    <property type="component" value="Linkage Group LG11"/>
</dbReference>
<evidence type="ECO:0000313" key="9">
    <source>
        <dbReference type="Proteomes" id="UP001159364"/>
    </source>
</evidence>
<feature type="coiled-coil region" evidence="6">
    <location>
        <begin position="58"/>
        <end position="85"/>
    </location>
</feature>
<comment type="caution">
    <text evidence="8">The sequence shown here is derived from an EMBL/GenBank/DDBJ whole genome shotgun (WGS) entry which is preliminary data.</text>
</comment>
<feature type="region of interest" description="Disordered" evidence="7">
    <location>
        <begin position="1"/>
        <end position="38"/>
    </location>
</feature>
<keyword evidence="5" id="KW-0287">Flowering</keyword>